<feature type="non-terminal residue" evidence="1">
    <location>
        <position position="1"/>
    </location>
</feature>
<dbReference type="AlphaFoldDB" id="A0A164D7C9"/>
<sequence length="44" mass="4956">VAFVSKCAKSHKEWRIPAPLVAACITFFLTGKNQKMTHSLPRKN</sequence>
<reference evidence="1 2" key="1">
    <citation type="submission" date="2016-03" db="EMBL/GenBank/DDBJ databases">
        <title>EvidentialGene: Evidence-directed Construction of Genes on Genomes.</title>
        <authorList>
            <person name="Gilbert D.G."/>
            <person name="Choi J.-H."/>
            <person name="Mockaitis K."/>
            <person name="Colbourne J."/>
            <person name="Pfrender M."/>
        </authorList>
    </citation>
    <scope>NUCLEOTIDE SEQUENCE [LARGE SCALE GENOMIC DNA]</scope>
    <source>
        <strain evidence="1 2">Xinb3</strain>
        <tissue evidence="1">Complete organism</tissue>
    </source>
</reference>
<name>A0A164D7C9_9CRUS</name>
<evidence type="ECO:0000313" key="1">
    <source>
        <dbReference type="EMBL" id="KZR95476.1"/>
    </source>
</evidence>
<proteinExistence type="predicted"/>
<evidence type="ECO:0000313" key="2">
    <source>
        <dbReference type="Proteomes" id="UP000076858"/>
    </source>
</evidence>
<gene>
    <name evidence="1" type="ORF">APZ42_010789</name>
</gene>
<organism evidence="1 2">
    <name type="scientific">Daphnia magna</name>
    <dbReference type="NCBI Taxonomy" id="35525"/>
    <lineage>
        <taxon>Eukaryota</taxon>
        <taxon>Metazoa</taxon>
        <taxon>Ecdysozoa</taxon>
        <taxon>Arthropoda</taxon>
        <taxon>Crustacea</taxon>
        <taxon>Branchiopoda</taxon>
        <taxon>Diplostraca</taxon>
        <taxon>Cladocera</taxon>
        <taxon>Anomopoda</taxon>
        <taxon>Daphniidae</taxon>
        <taxon>Daphnia</taxon>
    </lineage>
</organism>
<dbReference type="Proteomes" id="UP000076858">
    <property type="component" value="Unassembled WGS sequence"/>
</dbReference>
<keyword evidence="2" id="KW-1185">Reference proteome</keyword>
<comment type="caution">
    <text evidence="1">The sequence shown here is derived from an EMBL/GenBank/DDBJ whole genome shotgun (WGS) entry which is preliminary data.</text>
</comment>
<protein>
    <submittedName>
        <fullName evidence="1">Uncharacterized protein</fullName>
    </submittedName>
</protein>
<dbReference type="EMBL" id="LRGB01028676">
    <property type="protein sequence ID" value="KZR95476.1"/>
    <property type="molecule type" value="Genomic_DNA"/>
</dbReference>
<accession>A0A164D7C9</accession>